<feature type="domain" description="ABC transporter" evidence="7">
    <location>
        <begin position="1"/>
        <end position="202"/>
    </location>
</feature>
<dbReference type="Gene3D" id="3.40.50.300">
    <property type="entry name" value="P-loop containing nucleotide triphosphate hydrolases"/>
    <property type="match status" value="1"/>
</dbReference>
<dbReference type="InterPro" id="IPR027417">
    <property type="entry name" value="P-loop_NTPase"/>
</dbReference>
<evidence type="ECO:0000259" key="7">
    <source>
        <dbReference type="PROSITE" id="PS50893"/>
    </source>
</evidence>
<keyword evidence="6" id="KW-0472">Membrane</keyword>
<evidence type="ECO:0000256" key="3">
    <source>
        <dbReference type="ARBA" id="ARBA00022748"/>
    </source>
</evidence>
<dbReference type="InterPro" id="IPR003593">
    <property type="entry name" value="AAA+_ATPase"/>
</dbReference>
<name>A0ABT6Q1W7_9PROT</name>
<dbReference type="RefSeq" id="WP_281448992.1">
    <property type="nucleotide sequence ID" value="NZ_JASBAO010000001.1"/>
</dbReference>
<protein>
    <submittedName>
        <fullName evidence="8">Heme ABC exporter ATP-binding protein CcmA</fullName>
    </submittedName>
</protein>
<reference evidence="8" key="1">
    <citation type="submission" date="2023-05" db="EMBL/GenBank/DDBJ databases">
        <title>Whole genome sequence of Commensalibacter sp.</title>
        <authorList>
            <person name="Charoenyingcharoen P."/>
            <person name="Yukphan P."/>
        </authorList>
    </citation>
    <scope>NUCLEOTIDE SEQUENCE</scope>
    <source>
        <strain evidence="8">TBRC 16381</strain>
    </source>
</reference>
<accession>A0ABT6Q1W7</accession>
<dbReference type="NCBIfam" id="TIGR01189">
    <property type="entry name" value="ccmA"/>
    <property type="match status" value="1"/>
</dbReference>
<keyword evidence="1" id="KW-0813">Transport</keyword>
<dbReference type="SUPFAM" id="SSF52540">
    <property type="entry name" value="P-loop containing nucleoside triphosphate hydrolases"/>
    <property type="match status" value="1"/>
</dbReference>
<keyword evidence="9" id="KW-1185">Reference proteome</keyword>
<evidence type="ECO:0000313" key="9">
    <source>
        <dbReference type="Proteomes" id="UP001431634"/>
    </source>
</evidence>
<evidence type="ECO:0000256" key="2">
    <source>
        <dbReference type="ARBA" id="ARBA00022741"/>
    </source>
</evidence>
<evidence type="ECO:0000256" key="6">
    <source>
        <dbReference type="ARBA" id="ARBA00023136"/>
    </source>
</evidence>
<dbReference type="SMART" id="SM00382">
    <property type="entry name" value="AAA"/>
    <property type="match status" value="1"/>
</dbReference>
<dbReference type="InterPro" id="IPR003439">
    <property type="entry name" value="ABC_transporter-like_ATP-bd"/>
</dbReference>
<keyword evidence="5" id="KW-1278">Translocase</keyword>
<keyword evidence="2" id="KW-0547">Nucleotide-binding</keyword>
<evidence type="ECO:0000313" key="8">
    <source>
        <dbReference type="EMBL" id="MDI2091100.1"/>
    </source>
</evidence>
<dbReference type="Proteomes" id="UP001431634">
    <property type="component" value="Unassembled WGS sequence"/>
</dbReference>
<dbReference type="PANTHER" id="PTHR43499:SF1">
    <property type="entry name" value="ABC TRANSPORTER I FAMILY MEMBER 1"/>
    <property type="match status" value="1"/>
</dbReference>
<dbReference type="InterPro" id="IPR005895">
    <property type="entry name" value="ABC_transptr_haem_export_CcmA"/>
</dbReference>
<evidence type="ECO:0000256" key="5">
    <source>
        <dbReference type="ARBA" id="ARBA00022967"/>
    </source>
</evidence>
<dbReference type="Pfam" id="PF00005">
    <property type="entry name" value="ABC_tran"/>
    <property type="match status" value="1"/>
</dbReference>
<proteinExistence type="predicted"/>
<dbReference type="PROSITE" id="PS00211">
    <property type="entry name" value="ABC_TRANSPORTER_1"/>
    <property type="match status" value="1"/>
</dbReference>
<dbReference type="PROSITE" id="PS50893">
    <property type="entry name" value="ABC_TRANSPORTER_2"/>
    <property type="match status" value="1"/>
</dbReference>
<comment type="caution">
    <text evidence="8">The sequence shown here is derived from an EMBL/GenBank/DDBJ whole genome shotgun (WGS) entry which is preliminary data.</text>
</comment>
<gene>
    <name evidence="8" type="primary">ccmA</name>
    <name evidence="8" type="ORF">QJV27_06925</name>
</gene>
<keyword evidence="4 8" id="KW-0067">ATP-binding</keyword>
<dbReference type="EMBL" id="JASBAO010000001">
    <property type="protein sequence ID" value="MDI2091100.1"/>
    <property type="molecule type" value="Genomic_DNA"/>
</dbReference>
<dbReference type="InterPro" id="IPR017871">
    <property type="entry name" value="ABC_transporter-like_CS"/>
</dbReference>
<evidence type="ECO:0000256" key="4">
    <source>
        <dbReference type="ARBA" id="ARBA00022840"/>
    </source>
</evidence>
<keyword evidence="3" id="KW-0201">Cytochrome c-type biogenesis</keyword>
<dbReference type="PANTHER" id="PTHR43499">
    <property type="entry name" value="ABC TRANSPORTER I FAMILY MEMBER 1"/>
    <property type="match status" value="1"/>
</dbReference>
<sequence>MQLSAFRGEKLVLKNVNFTLNSGESLIIQGPNGAGKSTLLRILAGFKKIDSGEILWNHENIFDNLIQHTQNVAWLSHQDSLKPALTVRENLSLVSHIYKTDLRDALQTVNLSSIIDLPARMLSAGQKRRVAIARILLKPARLWLLDEPSVGLDQQTMEILAEIFNQFKSENGMIITTTHVPLPLPNSQYLQLTPSSIVKAPF</sequence>
<organism evidence="8 9">
    <name type="scientific">Commensalibacter oyaizuii</name>
    <dbReference type="NCBI Taxonomy" id="3043873"/>
    <lineage>
        <taxon>Bacteria</taxon>
        <taxon>Pseudomonadati</taxon>
        <taxon>Pseudomonadota</taxon>
        <taxon>Alphaproteobacteria</taxon>
        <taxon>Acetobacterales</taxon>
        <taxon>Acetobacteraceae</taxon>
    </lineage>
</organism>
<dbReference type="GO" id="GO:0005524">
    <property type="term" value="F:ATP binding"/>
    <property type="evidence" value="ECO:0007669"/>
    <property type="project" value="UniProtKB-KW"/>
</dbReference>
<evidence type="ECO:0000256" key="1">
    <source>
        <dbReference type="ARBA" id="ARBA00022448"/>
    </source>
</evidence>